<sequence length="298" mass="34127">MKKRSKIIIGLALIFVVSVLSVSLILKVRNNDNISENNKVNATKDSKEEDQENSEEEKKEEELEERFEGMELKDNLVGVPILYYHSVEKSEDNELRIAPEKFRGQLKYLKDNNYVSLTLQELQSYITQNMPIPKNSVVITFDDGYKDNYDNAYPILKEFGYTATIFVISGLIDKDPNYLNSDHIKEMSKNGIEIGSHSINHENLLEISKEDKIETITKSKQDLEKLIEKPVISIAYPFGKFNDDIVNITKGSGYTLGFTIDKGWGNGKEDPLKLSRVYISAFITDESFKERISKAQYK</sequence>
<dbReference type="PANTHER" id="PTHR34216">
    <property type="match status" value="1"/>
</dbReference>
<comment type="caution">
    <text evidence="5">The sequence shown here is derived from an EMBL/GenBank/DDBJ whole genome shotgun (WGS) entry which is preliminary data.</text>
</comment>
<feature type="domain" description="NodB homology" evidence="4">
    <location>
        <begin position="135"/>
        <end position="298"/>
    </location>
</feature>
<dbReference type="EMBL" id="PTIS01000017">
    <property type="protein sequence ID" value="PPK46344.1"/>
    <property type="molecule type" value="Genomic_DNA"/>
</dbReference>
<protein>
    <submittedName>
        <fullName evidence="5">Polysaccharide deacetylase</fullName>
    </submittedName>
</protein>
<dbReference type="InterPro" id="IPR011330">
    <property type="entry name" value="Glyco_hydro/deAcase_b/a-brl"/>
</dbReference>
<name>A0A2S6FVK6_9CLOT</name>
<dbReference type="InterPro" id="IPR051398">
    <property type="entry name" value="Polysacch_Deacetylase"/>
</dbReference>
<dbReference type="STRING" id="37659.GCA_000703125_00427"/>
<evidence type="ECO:0000256" key="2">
    <source>
        <dbReference type="ARBA" id="ARBA00022729"/>
    </source>
</evidence>
<accession>A0A2S6FVK6</accession>
<evidence type="ECO:0000259" key="4">
    <source>
        <dbReference type="PROSITE" id="PS51677"/>
    </source>
</evidence>
<dbReference type="CDD" id="cd10918">
    <property type="entry name" value="CE4_NodB_like_5s_6s"/>
    <property type="match status" value="1"/>
</dbReference>
<dbReference type="SUPFAM" id="SSF88713">
    <property type="entry name" value="Glycoside hydrolase/deacetylase"/>
    <property type="match status" value="1"/>
</dbReference>
<dbReference type="GO" id="GO:0016810">
    <property type="term" value="F:hydrolase activity, acting on carbon-nitrogen (but not peptide) bonds"/>
    <property type="evidence" value="ECO:0007669"/>
    <property type="project" value="InterPro"/>
</dbReference>
<organism evidence="5 6">
    <name type="scientific">Clostridium algidicarnis DSM 15099</name>
    <dbReference type="NCBI Taxonomy" id="1121295"/>
    <lineage>
        <taxon>Bacteria</taxon>
        <taxon>Bacillati</taxon>
        <taxon>Bacillota</taxon>
        <taxon>Clostridia</taxon>
        <taxon>Eubacteriales</taxon>
        <taxon>Clostridiaceae</taxon>
        <taxon>Clostridium</taxon>
    </lineage>
</organism>
<dbReference type="GO" id="GO:0005975">
    <property type="term" value="P:carbohydrate metabolic process"/>
    <property type="evidence" value="ECO:0007669"/>
    <property type="project" value="InterPro"/>
</dbReference>
<dbReference type="InterPro" id="IPR002509">
    <property type="entry name" value="NODB_dom"/>
</dbReference>
<dbReference type="Gene3D" id="3.20.20.370">
    <property type="entry name" value="Glycoside hydrolase/deacetylase"/>
    <property type="match status" value="1"/>
</dbReference>
<dbReference type="PROSITE" id="PS51677">
    <property type="entry name" value="NODB"/>
    <property type="match status" value="1"/>
</dbReference>
<dbReference type="PANTHER" id="PTHR34216:SF3">
    <property type="entry name" value="POLY-BETA-1,6-N-ACETYL-D-GLUCOSAMINE N-DEACETYLASE"/>
    <property type="match status" value="1"/>
</dbReference>
<dbReference type="GO" id="GO:0005576">
    <property type="term" value="C:extracellular region"/>
    <property type="evidence" value="ECO:0007669"/>
    <property type="project" value="UniProtKB-SubCell"/>
</dbReference>
<dbReference type="Proteomes" id="UP000239863">
    <property type="component" value="Unassembled WGS sequence"/>
</dbReference>
<evidence type="ECO:0000256" key="1">
    <source>
        <dbReference type="ARBA" id="ARBA00004613"/>
    </source>
</evidence>
<keyword evidence="2" id="KW-0732">Signal</keyword>
<gene>
    <name evidence="5" type="ORF">BD821_11745</name>
</gene>
<dbReference type="OrthoDB" id="9778320at2"/>
<comment type="subcellular location">
    <subcellularLocation>
        <location evidence="1">Secreted</location>
    </subcellularLocation>
</comment>
<dbReference type="RefSeq" id="WP_104410497.1">
    <property type="nucleotide sequence ID" value="NZ_PTIS01000017.1"/>
</dbReference>
<feature type="region of interest" description="Disordered" evidence="3">
    <location>
        <begin position="36"/>
        <end position="62"/>
    </location>
</feature>
<dbReference type="Pfam" id="PF01522">
    <property type="entry name" value="Polysacc_deac_1"/>
    <property type="match status" value="1"/>
</dbReference>
<evidence type="ECO:0000313" key="6">
    <source>
        <dbReference type="Proteomes" id="UP000239863"/>
    </source>
</evidence>
<proteinExistence type="predicted"/>
<reference evidence="5 6" key="1">
    <citation type="submission" date="2018-02" db="EMBL/GenBank/DDBJ databases">
        <title>Genomic Encyclopedia of Archaeal and Bacterial Type Strains, Phase II (KMG-II): from individual species to whole genera.</title>
        <authorList>
            <person name="Goeker M."/>
        </authorList>
    </citation>
    <scope>NUCLEOTIDE SEQUENCE [LARGE SCALE GENOMIC DNA]</scope>
    <source>
        <strain evidence="5 6">DSM 15099</strain>
    </source>
</reference>
<dbReference type="AlphaFoldDB" id="A0A2S6FVK6"/>
<evidence type="ECO:0000256" key="3">
    <source>
        <dbReference type="SAM" id="MobiDB-lite"/>
    </source>
</evidence>
<evidence type="ECO:0000313" key="5">
    <source>
        <dbReference type="EMBL" id="PPK46344.1"/>
    </source>
</evidence>